<dbReference type="Proteomes" id="UP000693970">
    <property type="component" value="Unassembled WGS sequence"/>
</dbReference>
<name>A0A9K3LQP4_9STRA</name>
<protein>
    <submittedName>
        <fullName evidence="2">Alpha/beta fold family hydrolase</fullName>
    </submittedName>
</protein>
<keyword evidence="2" id="KW-0378">Hydrolase</keyword>
<dbReference type="GO" id="GO:0016787">
    <property type="term" value="F:hydrolase activity"/>
    <property type="evidence" value="ECO:0007669"/>
    <property type="project" value="UniProtKB-KW"/>
</dbReference>
<dbReference type="AlphaFoldDB" id="A0A9K3LQP4"/>
<dbReference type="InterPro" id="IPR000073">
    <property type="entry name" value="AB_hydrolase_1"/>
</dbReference>
<keyword evidence="3" id="KW-1185">Reference proteome</keyword>
<evidence type="ECO:0000259" key="1">
    <source>
        <dbReference type="Pfam" id="PF00561"/>
    </source>
</evidence>
<sequence length="331" mass="36715">MLLHGFPMYRVWWQPLFEYWNELLLSSIDAPSTSPMHVVACDLRGYSDGASPDDIEQYTYNVFAEDIFAIAESVFGVGVSFHLMGHDHGAALAWYSAAMDVNDRLESLVTLSVPHICLMSEALCGNHTDEDQVVASNYFNQFSLADSATLNDAALTAMFQSFGLPVASPEQFQKLLWWYHGSLASAISMPRVVSDQEVQAFAEKFGPEMAFFVQNTRQAIPMEERECVPGIYEKEELTIKISTLFIFGLNDFALLCNNPYATEFDPVLIPEYEHITSFVLPDLLVGPTMTEAPSITSTEVTSVASNIVQNPAILVGSMVFAFPVAKDVVLF</sequence>
<proteinExistence type="predicted"/>
<reference evidence="2" key="1">
    <citation type="journal article" date="2021" name="Sci. Rep.">
        <title>Diploid genomic architecture of Nitzschia inconspicua, an elite biomass production diatom.</title>
        <authorList>
            <person name="Oliver A."/>
            <person name="Podell S."/>
            <person name="Pinowska A."/>
            <person name="Traller J.C."/>
            <person name="Smith S.R."/>
            <person name="McClure R."/>
            <person name="Beliaev A."/>
            <person name="Bohutskyi P."/>
            <person name="Hill E.A."/>
            <person name="Rabines A."/>
            <person name="Zheng H."/>
            <person name="Allen L.Z."/>
            <person name="Kuo A."/>
            <person name="Grigoriev I.V."/>
            <person name="Allen A.E."/>
            <person name="Hazlebeck D."/>
            <person name="Allen E.E."/>
        </authorList>
    </citation>
    <scope>NUCLEOTIDE SEQUENCE</scope>
    <source>
        <strain evidence="2">Hildebrandi</strain>
    </source>
</reference>
<dbReference type="EMBL" id="JAGRRH010000007">
    <property type="protein sequence ID" value="KAG7366330.1"/>
    <property type="molecule type" value="Genomic_DNA"/>
</dbReference>
<gene>
    <name evidence="2" type="ORF">IV203_029000</name>
</gene>
<evidence type="ECO:0000313" key="3">
    <source>
        <dbReference type="Proteomes" id="UP000693970"/>
    </source>
</evidence>
<accession>A0A9K3LQP4</accession>
<reference evidence="2" key="2">
    <citation type="submission" date="2021-04" db="EMBL/GenBank/DDBJ databases">
        <authorList>
            <person name="Podell S."/>
        </authorList>
    </citation>
    <scope>NUCLEOTIDE SEQUENCE</scope>
    <source>
        <strain evidence="2">Hildebrandi</strain>
    </source>
</reference>
<dbReference type="OrthoDB" id="408373at2759"/>
<dbReference type="PANTHER" id="PTHR43329">
    <property type="entry name" value="EPOXIDE HYDROLASE"/>
    <property type="match status" value="1"/>
</dbReference>
<feature type="domain" description="AB hydrolase-1" evidence="1">
    <location>
        <begin position="2"/>
        <end position="162"/>
    </location>
</feature>
<dbReference type="Pfam" id="PF00561">
    <property type="entry name" value="Abhydrolase_1"/>
    <property type="match status" value="1"/>
</dbReference>
<organism evidence="2 3">
    <name type="scientific">Nitzschia inconspicua</name>
    <dbReference type="NCBI Taxonomy" id="303405"/>
    <lineage>
        <taxon>Eukaryota</taxon>
        <taxon>Sar</taxon>
        <taxon>Stramenopiles</taxon>
        <taxon>Ochrophyta</taxon>
        <taxon>Bacillariophyta</taxon>
        <taxon>Bacillariophyceae</taxon>
        <taxon>Bacillariophycidae</taxon>
        <taxon>Bacillariales</taxon>
        <taxon>Bacillariaceae</taxon>
        <taxon>Nitzschia</taxon>
    </lineage>
</organism>
<evidence type="ECO:0000313" key="2">
    <source>
        <dbReference type="EMBL" id="KAG7366330.1"/>
    </source>
</evidence>
<comment type="caution">
    <text evidence="2">The sequence shown here is derived from an EMBL/GenBank/DDBJ whole genome shotgun (WGS) entry which is preliminary data.</text>
</comment>